<sequence length="141" mass="16146">MTTGMKLPSSVTTMLKILDSHSLLHRKISVSWLIQDGGTIGTLISLNEKMFRRYVLLRSRLNDILPDDAGLNFSRERGNFCKTYYLDSNTKQISDHILINKFLSLDLLTCYEVSRKLGGNLFQIFEDAIVFDKLIESNLIK</sequence>
<name>A0A6B2G000_MYXSQ</name>
<protein>
    <submittedName>
        <fullName evidence="1">Cleavage and polyadenylation specificity factor subunit 1 (Trinotate prediction)</fullName>
    </submittedName>
</protein>
<evidence type="ECO:0000313" key="1">
    <source>
        <dbReference type="EMBL" id="NDJ96860.1"/>
    </source>
</evidence>
<organism evidence="1">
    <name type="scientific">Myxobolus squamalis</name>
    <name type="common">Myxosporean</name>
    <dbReference type="NCBI Taxonomy" id="59785"/>
    <lineage>
        <taxon>Eukaryota</taxon>
        <taxon>Metazoa</taxon>
        <taxon>Cnidaria</taxon>
        <taxon>Myxozoa</taxon>
        <taxon>Myxosporea</taxon>
        <taxon>Bivalvulida</taxon>
        <taxon>Platysporina</taxon>
        <taxon>Myxobolidae</taxon>
        <taxon>Myxobolus</taxon>
    </lineage>
</organism>
<accession>A0A6B2G000</accession>
<dbReference type="AlphaFoldDB" id="A0A6B2G000"/>
<dbReference type="EMBL" id="GHBR01001740">
    <property type="protein sequence ID" value="NDJ96860.1"/>
    <property type="molecule type" value="Transcribed_RNA"/>
</dbReference>
<proteinExistence type="predicted"/>
<reference evidence="1" key="1">
    <citation type="submission" date="2018-11" db="EMBL/GenBank/DDBJ databases">
        <title>Myxobolus squamalis genome and transcriptome.</title>
        <authorList>
            <person name="Yahalomi D."/>
            <person name="Atkinson S.D."/>
            <person name="Neuhof M."/>
            <person name="Chang E.S."/>
            <person name="Philippe H."/>
            <person name="Cartwright P."/>
            <person name="Bartholomew J.L."/>
            <person name="Huchon D."/>
        </authorList>
    </citation>
    <scope>NUCLEOTIDE SEQUENCE</scope>
    <source>
        <strain evidence="1">71B08</strain>
        <tissue evidence="1">Whole</tissue>
    </source>
</reference>